<keyword evidence="1" id="KW-0175">Coiled coil</keyword>
<dbReference type="SUPFAM" id="SSF58113">
    <property type="entry name" value="Apolipoprotein A-I"/>
    <property type="match status" value="1"/>
</dbReference>
<evidence type="ECO:0000313" key="2">
    <source>
        <dbReference type="EMBL" id="CAG5077641.1"/>
    </source>
</evidence>
<evidence type="ECO:0000313" key="3">
    <source>
        <dbReference type="Proteomes" id="UP000683507"/>
    </source>
</evidence>
<dbReference type="AlphaFoldDB" id="A0A916NFF6"/>
<protein>
    <submittedName>
        <fullName evidence="2">Uncharacterized protein</fullName>
    </submittedName>
</protein>
<dbReference type="EMBL" id="OU015584">
    <property type="protein sequence ID" value="CAG5077641.1"/>
    <property type="molecule type" value="Genomic_DNA"/>
</dbReference>
<sequence length="141" mass="16038">MNIIETLAYAGLGLAAEANDKAKAKFDELVEAGKKYDSEGKNYVGDFFKTVDSTKEDFKTEFEKNKAKLEDAFPFLKELEEKFEKTREDLTNKFNSTKEDLTKKAEEAKEKFTSKAKETADDVKEKVNNITKDAKVVDETK</sequence>
<accession>A0A916NFF6</accession>
<proteinExistence type="predicted"/>
<keyword evidence="3" id="KW-1185">Reference proteome</keyword>
<dbReference type="Proteomes" id="UP000683507">
    <property type="component" value="Chromosome"/>
</dbReference>
<dbReference type="KEGG" id="ptan:CRYO30217_00447"/>
<evidence type="ECO:0000256" key="1">
    <source>
        <dbReference type="SAM" id="Coils"/>
    </source>
</evidence>
<gene>
    <name evidence="2" type="ORF">CRYO30217_00447</name>
</gene>
<dbReference type="Gene3D" id="1.20.120.20">
    <property type="entry name" value="Apolipoprotein"/>
    <property type="match status" value="1"/>
</dbReference>
<reference evidence="2" key="1">
    <citation type="submission" date="2021-04" db="EMBL/GenBank/DDBJ databases">
        <authorList>
            <person name="Rodrigo-Torres L."/>
            <person name="Arahal R. D."/>
            <person name="Lucena T."/>
        </authorList>
    </citation>
    <scope>NUCLEOTIDE SEQUENCE</scope>
    <source>
        <strain evidence="2">AS29M-1</strain>
    </source>
</reference>
<organism evidence="2 3">
    <name type="scientific">Parvicella tangerina</name>
    <dbReference type="NCBI Taxonomy" id="2829795"/>
    <lineage>
        <taxon>Bacteria</taxon>
        <taxon>Pseudomonadati</taxon>
        <taxon>Bacteroidota</taxon>
        <taxon>Flavobacteriia</taxon>
        <taxon>Flavobacteriales</taxon>
        <taxon>Parvicellaceae</taxon>
        <taxon>Parvicella</taxon>
    </lineage>
</organism>
<feature type="coiled-coil region" evidence="1">
    <location>
        <begin position="76"/>
        <end position="118"/>
    </location>
</feature>
<dbReference type="RefSeq" id="WP_258540680.1">
    <property type="nucleotide sequence ID" value="NZ_OU015584.1"/>
</dbReference>
<name>A0A916NFF6_9FLAO</name>